<feature type="transmembrane region" description="Helical" evidence="8">
    <location>
        <begin position="523"/>
        <end position="542"/>
    </location>
</feature>
<evidence type="ECO:0000256" key="1">
    <source>
        <dbReference type="ARBA" id="ARBA00004429"/>
    </source>
</evidence>
<keyword evidence="10" id="KW-1185">Reference proteome</keyword>
<feature type="transmembrane region" description="Helical" evidence="8">
    <location>
        <begin position="905"/>
        <end position="930"/>
    </location>
</feature>
<evidence type="ECO:0000256" key="6">
    <source>
        <dbReference type="ARBA" id="ARBA00022989"/>
    </source>
</evidence>
<evidence type="ECO:0000256" key="4">
    <source>
        <dbReference type="ARBA" id="ARBA00022519"/>
    </source>
</evidence>
<feature type="transmembrane region" description="Helical" evidence="8">
    <location>
        <begin position="12"/>
        <end position="32"/>
    </location>
</feature>
<dbReference type="eggNOG" id="COG0841">
    <property type="taxonomic scope" value="Bacteria"/>
</dbReference>
<feature type="transmembrane region" description="Helical" evidence="8">
    <location>
        <begin position="463"/>
        <end position="486"/>
    </location>
</feature>
<feature type="transmembrane region" description="Helical" evidence="8">
    <location>
        <begin position="951"/>
        <end position="971"/>
    </location>
</feature>
<name>B3PI32_CELJU</name>
<feature type="transmembrane region" description="Helical" evidence="8">
    <location>
        <begin position="854"/>
        <end position="872"/>
    </location>
</feature>
<dbReference type="SUPFAM" id="SSF82714">
    <property type="entry name" value="Multidrug efflux transporter AcrB TolC docking domain, DN and DC subdomains"/>
    <property type="match status" value="2"/>
</dbReference>
<evidence type="ECO:0000313" key="10">
    <source>
        <dbReference type="Proteomes" id="UP000001036"/>
    </source>
</evidence>
<dbReference type="GO" id="GO:0005886">
    <property type="term" value="C:plasma membrane"/>
    <property type="evidence" value="ECO:0007669"/>
    <property type="project" value="UniProtKB-SubCell"/>
</dbReference>
<gene>
    <name evidence="9" type="ordered locus">CJA_0371</name>
</gene>
<sequence>MTIAEPFIKRPVASCLVALGIVLLGLLSWRMLPVAPLPQVDFPAVQIYAALPGASPESMAATVATPLERALGSIPGVTAINSNSTQGSTFIWVEFTLDRDLDSAARDVQAALNEARGQLPAGMPGNPGYRKISPSQAPIMALALSSPNLSLSDLYDAASTILAQQLSQIKGVGQVGIDGASLPAVRIQLNPNALSSYGIALDEVRNAISNANVQRPLGLLEENDSRWQVYTNESLRTAVDYQDLVIRYGEAGPVRLRDVATVTDSVENRYTNGFHNQSSAVTLTVSRQTGANIVATIDAINAQLPTLRALMPADTQLKVVMDRSPGIRATLKEAEITLMLAVLLVVGVVWAFLRSPQSALIPSLSLPVSIIGAFVVMYLWGFSLNNLSLMALIVAAGLVVDDAIVVLENIKRHIERGAPPFEAAIQGAREVGFTLLAMNITLVVIFVSILLMGGVIEKLFREFSITLAAAMLISLVVSLSLTPALCGQLLKPEAPKETKPGIFDDLKQGYASLLSWALRHSRIVMLILVGVIGVNIYLYIAIPKTMLPDQDTGQMTAFIRGDDGFSFQIMQPKIEAFRQYLLTDPAIEDVFGASGGGNGVTNAWMRISLKPMAERGVPVSEVVDRLRRNMPRIPGAIMMVNADQDIRLSSPFSRSSHEVMMLSDDLRLLHTWAAKLTTAMQQMPEVTDIDGVREEGTQQVVLTIDREAAQRLGVDMATIASLLNNSFSQRQVSTMYEAMNQYRVVMELEPGYTATPDVLNHLQVITRTGARVPLSTLSSFTYGLAEDRIRRSNQFVSESIGYGLAEGYNEQQARAAIETKVAELMMPKEVYLAAPGSTRPGWGPSVPGMSQNPAILIGCVLLAVYLILGILYESTIHPLTILSTLPSAGIGALLALQLSDTPFSLIAMLGLFLLIGIVMKNAILMIDFALELERREGLSSRDSIYQAALMRFRPILMTNLAGVLGALPLILGFNEGSELRTPLGITIIGGLAVSQVLTLFTTPVVYLYMEKVRNWGLGKKYAHPAGV</sequence>
<dbReference type="InterPro" id="IPR001036">
    <property type="entry name" value="Acrflvin-R"/>
</dbReference>
<evidence type="ECO:0000313" key="9">
    <source>
        <dbReference type="EMBL" id="ACE84867.1"/>
    </source>
</evidence>
<dbReference type="FunFam" id="1.20.1640.10:FF:000001">
    <property type="entry name" value="Efflux pump membrane transporter"/>
    <property type="match status" value="1"/>
</dbReference>
<evidence type="ECO:0000256" key="3">
    <source>
        <dbReference type="ARBA" id="ARBA00022475"/>
    </source>
</evidence>
<feature type="transmembrane region" description="Helical" evidence="8">
    <location>
        <begin position="360"/>
        <end position="381"/>
    </location>
</feature>
<protein>
    <submittedName>
        <fullName evidence="9">RND efflux transporter, permease protein</fullName>
    </submittedName>
</protein>
<feature type="transmembrane region" description="Helical" evidence="8">
    <location>
        <begin position="431"/>
        <end position="451"/>
    </location>
</feature>
<keyword evidence="7 8" id="KW-0472">Membrane</keyword>
<dbReference type="PRINTS" id="PR00702">
    <property type="entry name" value="ACRIFLAVINRP"/>
</dbReference>
<dbReference type="SUPFAM" id="SSF82693">
    <property type="entry name" value="Multidrug efflux transporter AcrB pore domain, PN1, PN2, PC1 and PC2 subdomains"/>
    <property type="match status" value="3"/>
</dbReference>
<dbReference type="OrthoDB" id="9757904at2"/>
<proteinExistence type="predicted"/>
<evidence type="ECO:0000256" key="5">
    <source>
        <dbReference type="ARBA" id="ARBA00022692"/>
    </source>
</evidence>
<dbReference type="Proteomes" id="UP000001036">
    <property type="component" value="Chromosome"/>
</dbReference>
<dbReference type="Gene3D" id="3.30.70.1430">
    <property type="entry name" value="Multidrug efflux transporter AcrB pore domain"/>
    <property type="match status" value="2"/>
</dbReference>
<keyword evidence="2" id="KW-0813">Transport</keyword>
<evidence type="ECO:0000256" key="8">
    <source>
        <dbReference type="SAM" id="Phobius"/>
    </source>
</evidence>
<feature type="transmembrane region" description="Helical" evidence="8">
    <location>
        <begin position="983"/>
        <end position="1009"/>
    </location>
</feature>
<dbReference type="Gene3D" id="3.30.70.1440">
    <property type="entry name" value="Multidrug efflux transporter AcrB pore domain"/>
    <property type="match status" value="1"/>
</dbReference>
<dbReference type="Gene3D" id="3.30.70.1320">
    <property type="entry name" value="Multidrug efflux transporter AcrB pore domain like"/>
    <property type="match status" value="1"/>
</dbReference>
<dbReference type="PANTHER" id="PTHR32063:SF34">
    <property type="entry name" value="MULTIDRUG RESISTANCE PROTEIN MDTC"/>
    <property type="match status" value="1"/>
</dbReference>
<dbReference type="GO" id="GO:0042910">
    <property type="term" value="F:xenobiotic transmembrane transporter activity"/>
    <property type="evidence" value="ECO:0007669"/>
    <property type="project" value="TreeGrafter"/>
</dbReference>
<dbReference type="InterPro" id="IPR027463">
    <property type="entry name" value="AcrB_DN_DC_subdom"/>
</dbReference>
<reference evidence="9 10" key="1">
    <citation type="journal article" date="2008" name="J. Bacteriol.">
        <title>Insights into plant cell wall degradation from the genome sequence of the soil bacterium Cellvibrio japonicus.</title>
        <authorList>
            <person name="Deboy R.T."/>
            <person name="Mongodin E.F."/>
            <person name="Fouts D.E."/>
            <person name="Tailford L.E."/>
            <person name="Khouri H."/>
            <person name="Emerson J.B."/>
            <person name="Mohamoud Y."/>
            <person name="Watkins K."/>
            <person name="Henrissat B."/>
            <person name="Gilbert H.J."/>
            <person name="Nelson K.E."/>
        </authorList>
    </citation>
    <scope>NUCLEOTIDE SEQUENCE [LARGE SCALE GENOMIC DNA]</scope>
    <source>
        <strain evidence="9 10">Ueda107</strain>
    </source>
</reference>
<dbReference type="HOGENOM" id="CLU_002755_1_2_6"/>
<keyword evidence="3" id="KW-1003">Cell membrane</keyword>
<dbReference type="EMBL" id="CP000934">
    <property type="protein sequence ID" value="ACE84867.1"/>
    <property type="molecule type" value="Genomic_DNA"/>
</dbReference>
<evidence type="ECO:0000256" key="7">
    <source>
        <dbReference type="ARBA" id="ARBA00023136"/>
    </source>
</evidence>
<dbReference type="Pfam" id="PF00873">
    <property type="entry name" value="ACR_tran"/>
    <property type="match status" value="1"/>
</dbReference>
<dbReference type="Gene3D" id="3.30.2090.10">
    <property type="entry name" value="Multidrug efflux transporter AcrB TolC docking domain, DN and DC subdomains"/>
    <property type="match status" value="2"/>
</dbReference>
<keyword evidence="5 8" id="KW-0812">Transmembrane</keyword>
<accession>B3PI32</accession>
<comment type="subcellular location">
    <subcellularLocation>
        <location evidence="1">Cell inner membrane</location>
        <topology evidence="1">Multi-pass membrane protein</topology>
    </subcellularLocation>
</comment>
<keyword evidence="4" id="KW-0997">Cell inner membrane</keyword>
<dbReference type="RefSeq" id="WP_012486053.1">
    <property type="nucleotide sequence ID" value="NC_010995.1"/>
</dbReference>
<dbReference type="AlphaFoldDB" id="B3PI32"/>
<dbReference type="SUPFAM" id="SSF82866">
    <property type="entry name" value="Multidrug efflux transporter AcrB transmembrane domain"/>
    <property type="match status" value="2"/>
</dbReference>
<organism evidence="9 10">
    <name type="scientific">Cellvibrio japonicus (strain Ueda107)</name>
    <name type="common">Pseudomonas fluorescens subsp. cellulosa</name>
    <dbReference type="NCBI Taxonomy" id="498211"/>
    <lineage>
        <taxon>Bacteria</taxon>
        <taxon>Pseudomonadati</taxon>
        <taxon>Pseudomonadota</taxon>
        <taxon>Gammaproteobacteria</taxon>
        <taxon>Cellvibrionales</taxon>
        <taxon>Cellvibrionaceae</taxon>
        <taxon>Cellvibrio</taxon>
    </lineage>
</organism>
<feature type="transmembrane region" description="Helical" evidence="8">
    <location>
        <begin position="336"/>
        <end position="353"/>
    </location>
</feature>
<dbReference type="KEGG" id="cja:CJA_0371"/>
<dbReference type="Gene3D" id="1.20.1640.10">
    <property type="entry name" value="Multidrug efflux transporter AcrB transmembrane domain"/>
    <property type="match status" value="2"/>
</dbReference>
<keyword evidence="6 8" id="KW-1133">Transmembrane helix</keyword>
<dbReference type="STRING" id="498211.CJA_0371"/>
<dbReference type="PANTHER" id="PTHR32063">
    <property type="match status" value="1"/>
</dbReference>
<evidence type="ECO:0000256" key="2">
    <source>
        <dbReference type="ARBA" id="ARBA00022448"/>
    </source>
</evidence>